<proteinExistence type="predicted"/>
<dbReference type="RefSeq" id="WP_050680892.1">
    <property type="nucleotide sequence ID" value="NZ_BKDG01000017.1"/>
</dbReference>
<keyword evidence="1" id="KW-0732">Signal</keyword>
<dbReference type="AlphaFoldDB" id="A0A9P2LBN8"/>
<evidence type="ECO:0000256" key="1">
    <source>
        <dbReference type="SAM" id="SignalP"/>
    </source>
</evidence>
<organism evidence="2">
    <name type="scientific">Acinetobacter baumannii</name>
    <dbReference type="NCBI Taxonomy" id="470"/>
    <lineage>
        <taxon>Bacteria</taxon>
        <taxon>Pseudomonadati</taxon>
        <taxon>Pseudomonadota</taxon>
        <taxon>Gammaproteobacteria</taxon>
        <taxon>Moraxellales</taxon>
        <taxon>Moraxellaceae</taxon>
        <taxon>Acinetobacter</taxon>
        <taxon>Acinetobacter calcoaceticus/baumannii complex</taxon>
    </lineage>
</organism>
<feature type="chain" id="PRO_5040332485" evidence="1">
    <location>
        <begin position="20"/>
        <end position="152"/>
    </location>
</feature>
<evidence type="ECO:0000313" key="3">
    <source>
        <dbReference type="EMBL" id="KQD08223.1"/>
    </source>
</evidence>
<reference evidence="2" key="2">
    <citation type="submission" date="2020-12" db="EMBL/GenBank/DDBJ databases">
        <authorList>
            <consortium name="Clinical and Environmental Microbiology Branch: Whole genome sequencing antimicrobial resistance pathogens in the healthcare setting"/>
        </authorList>
    </citation>
    <scope>NUCLEOTIDE SEQUENCE</scope>
    <source>
        <strain evidence="2">2018HL-00813</strain>
    </source>
</reference>
<sequence>MHKLFLGLFFLLATSVCSAQDAIQVVFGMKIKGVEFVYPFDEKNDLNHQLGRPNQYIEKVSWPDPEVDPKFESDGYYDSDIPPEKFVGGTIEKFRNQADLNRRYNYIKSVHLAMPMTNQYMYKKGLFLLRLDREFTPEQAKEYEIKFYKTVK</sequence>
<evidence type="ECO:0000313" key="2">
    <source>
        <dbReference type="EMBL" id="EGY2377304.1"/>
    </source>
</evidence>
<protein>
    <submittedName>
        <fullName evidence="2">Uncharacterized protein</fullName>
    </submittedName>
</protein>
<feature type="signal peptide" evidence="1">
    <location>
        <begin position="1"/>
        <end position="19"/>
    </location>
</feature>
<dbReference type="EMBL" id="LLFE01000221">
    <property type="protein sequence ID" value="KQD08223.1"/>
    <property type="molecule type" value="Genomic_DNA"/>
</dbReference>
<dbReference type="Proteomes" id="UP000051322">
    <property type="component" value="Unassembled WGS sequence"/>
</dbReference>
<accession>A0A9P2LBN8</accession>
<evidence type="ECO:0000313" key="4">
    <source>
        <dbReference type="Proteomes" id="UP000051322"/>
    </source>
</evidence>
<name>A0A9P2LBN8_ACIBA</name>
<reference evidence="3 4" key="1">
    <citation type="submission" date="2015-10" db="EMBL/GenBank/DDBJ databases">
        <title>The utility of whole genome sequencing in characterizing Acinetobacter epidemiology and analyzing hospital outbreaks.</title>
        <authorList>
            <person name="Ozer E.A."/>
            <person name="Fitzpatrick M.A."/>
            <person name="Hauser A.R."/>
        </authorList>
    </citation>
    <scope>NUCLEOTIDE SEQUENCE [LARGE SCALE GENOMIC DNA]</scope>
    <source>
        <strain evidence="3 4">ABBL059</strain>
    </source>
</reference>
<gene>
    <name evidence="3" type="ORF">APD06_17260</name>
    <name evidence="2" type="ORF">JHZ39_001669</name>
</gene>
<comment type="caution">
    <text evidence="2">The sequence shown here is derived from an EMBL/GenBank/DDBJ whole genome shotgun (WGS) entry which is preliminary data.</text>
</comment>
<dbReference type="EMBL" id="AAYLMQ010000016">
    <property type="protein sequence ID" value="EGY2377304.1"/>
    <property type="molecule type" value="Genomic_DNA"/>
</dbReference>